<evidence type="ECO:0000256" key="1">
    <source>
        <dbReference type="SAM" id="Phobius"/>
    </source>
</evidence>
<comment type="caution">
    <text evidence="2">The sequence shown here is derived from an EMBL/GenBank/DDBJ whole genome shotgun (WGS) entry which is preliminary data.</text>
</comment>
<feature type="transmembrane region" description="Helical" evidence="1">
    <location>
        <begin position="76"/>
        <end position="95"/>
    </location>
</feature>
<dbReference type="EMBL" id="MU007009">
    <property type="protein sequence ID" value="KAF2436760.1"/>
    <property type="molecule type" value="Genomic_DNA"/>
</dbReference>
<reference evidence="2" key="1">
    <citation type="journal article" date="2020" name="Stud. Mycol.">
        <title>101 Dothideomycetes genomes: a test case for predicting lifestyles and emergence of pathogens.</title>
        <authorList>
            <person name="Haridas S."/>
            <person name="Albert R."/>
            <person name="Binder M."/>
            <person name="Bloem J."/>
            <person name="Labutti K."/>
            <person name="Salamov A."/>
            <person name="Andreopoulos B."/>
            <person name="Baker S."/>
            <person name="Barry K."/>
            <person name="Bills G."/>
            <person name="Bluhm B."/>
            <person name="Cannon C."/>
            <person name="Castanera R."/>
            <person name="Culley D."/>
            <person name="Daum C."/>
            <person name="Ezra D."/>
            <person name="Gonzalez J."/>
            <person name="Henrissat B."/>
            <person name="Kuo A."/>
            <person name="Liang C."/>
            <person name="Lipzen A."/>
            <person name="Lutzoni F."/>
            <person name="Magnuson J."/>
            <person name="Mondo S."/>
            <person name="Nolan M."/>
            <person name="Ohm R."/>
            <person name="Pangilinan J."/>
            <person name="Park H.-J."/>
            <person name="Ramirez L."/>
            <person name="Alfaro M."/>
            <person name="Sun H."/>
            <person name="Tritt A."/>
            <person name="Yoshinaga Y."/>
            <person name="Zwiers L.-H."/>
            <person name="Turgeon B."/>
            <person name="Goodwin S."/>
            <person name="Spatafora J."/>
            <person name="Crous P."/>
            <person name="Grigoriev I."/>
        </authorList>
    </citation>
    <scope>NUCLEOTIDE SEQUENCE</scope>
    <source>
        <strain evidence="2">CBS 130266</strain>
    </source>
</reference>
<protein>
    <submittedName>
        <fullName evidence="2">Uncharacterized protein</fullName>
    </submittedName>
</protein>
<sequence length="116" mass="13209">MSLDFGLELMLISVVETGDKSRTFQSGMKEADNAIVRPSIWRSKTYITISHRRREPVIFVLPRCYESPSGSGIPEWFGFLIYTKASIVFLLALVLDTIDSTRSREYAYLVLRTPVS</sequence>
<proteinExistence type="predicted"/>
<keyword evidence="1" id="KW-0812">Transmembrane</keyword>
<organism evidence="2 3">
    <name type="scientific">Tothia fuscella</name>
    <dbReference type="NCBI Taxonomy" id="1048955"/>
    <lineage>
        <taxon>Eukaryota</taxon>
        <taxon>Fungi</taxon>
        <taxon>Dikarya</taxon>
        <taxon>Ascomycota</taxon>
        <taxon>Pezizomycotina</taxon>
        <taxon>Dothideomycetes</taxon>
        <taxon>Pleosporomycetidae</taxon>
        <taxon>Venturiales</taxon>
        <taxon>Cylindrosympodiaceae</taxon>
        <taxon>Tothia</taxon>
    </lineage>
</organism>
<keyword evidence="1" id="KW-1133">Transmembrane helix</keyword>
<keyword evidence="1" id="KW-0472">Membrane</keyword>
<evidence type="ECO:0000313" key="2">
    <source>
        <dbReference type="EMBL" id="KAF2436760.1"/>
    </source>
</evidence>
<name>A0A9P4U4A3_9PEZI</name>
<evidence type="ECO:0000313" key="3">
    <source>
        <dbReference type="Proteomes" id="UP000800235"/>
    </source>
</evidence>
<accession>A0A9P4U4A3</accession>
<keyword evidence="3" id="KW-1185">Reference proteome</keyword>
<gene>
    <name evidence="2" type="ORF">EJ08DRAFT_2058</name>
</gene>
<dbReference type="AlphaFoldDB" id="A0A9P4U4A3"/>
<dbReference type="Proteomes" id="UP000800235">
    <property type="component" value="Unassembled WGS sequence"/>
</dbReference>